<protein>
    <recommendedName>
        <fullName evidence="7 14">Dihydroorotate dehydrogenase (quinone)</fullName>
        <ecNumber evidence="6 14">1.3.5.2</ecNumber>
    </recommendedName>
</protein>
<organism evidence="16 17">
    <name type="scientific">Occultella aeris</name>
    <dbReference type="NCBI Taxonomy" id="2761496"/>
    <lineage>
        <taxon>Bacteria</taxon>
        <taxon>Bacillati</taxon>
        <taxon>Actinomycetota</taxon>
        <taxon>Actinomycetes</taxon>
        <taxon>Micrococcales</taxon>
        <taxon>Ruaniaceae</taxon>
        <taxon>Occultella</taxon>
    </lineage>
</organism>
<dbReference type="GO" id="GO:0044205">
    <property type="term" value="P:'de novo' UMP biosynthetic process"/>
    <property type="evidence" value="ECO:0007669"/>
    <property type="project" value="UniProtKB-UniPathway"/>
</dbReference>
<keyword evidence="11 16" id="KW-0560">Oxidoreductase</keyword>
<gene>
    <name evidence="16" type="primary">pyrD</name>
    <name evidence="16" type="ORF">HALOF300_05057</name>
</gene>
<dbReference type="EMBL" id="CACRYJ010000069">
    <property type="protein sequence ID" value="VZO40353.1"/>
    <property type="molecule type" value="Genomic_DNA"/>
</dbReference>
<evidence type="ECO:0000256" key="9">
    <source>
        <dbReference type="ARBA" id="ARBA00022643"/>
    </source>
</evidence>
<dbReference type="GO" id="GO:0005886">
    <property type="term" value="C:plasma membrane"/>
    <property type="evidence" value="ECO:0007669"/>
    <property type="project" value="TreeGrafter"/>
</dbReference>
<evidence type="ECO:0000256" key="11">
    <source>
        <dbReference type="ARBA" id="ARBA00023002"/>
    </source>
</evidence>
<dbReference type="Pfam" id="PF01180">
    <property type="entry name" value="DHO_dh"/>
    <property type="match status" value="1"/>
</dbReference>
<evidence type="ECO:0000256" key="4">
    <source>
        <dbReference type="ARBA" id="ARBA00005161"/>
    </source>
</evidence>
<keyword evidence="12" id="KW-0472">Membrane</keyword>
<evidence type="ECO:0000256" key="7">
    <source>
        <dbReference type="ARBA" id="ARBA00018366"/>
    </source>
</evidence>
<feature type="domain" description="Dihydroorotate dehydrogenase catalytic" evidence="15">
    <location>
        <begin position="64"/>
        <end position="338"/>
    </location>
</feature>
<dbReference type="NCBIfam" id="NF003652">
    <property type="entry name" value="PRK05286.2-5"/>
    <property type="match status" value="1"/>
</dbReference>
<evidence type="ECO:0000256" key="12">
    <source>
        <dbReference type="ARBA" id="ARBA00023136"/>
    </source>
</evidence>
<dbReference type="GO" id="GO:0006207">
    <property type="term" value="P:'de novo' pyrimidine nucleobase biosynthetic process"/>
    <property type="evidence" value="ECO:0007669"/>
    <property type="project" value="UniProtKB-UniRule"/>
</dbReference>
<dbReference type="PANTHER" id="PTHR48109">
    <property type="entry name" value="DIHYDROOROTATE DEHYDROGENASE (QUINONE), MITOCHONDRIAL-RELATED"/>
    <property type="match status" value="1"/>
</dbReference>
<dbReference type="GO" id="GO:0005737">
    <property type="term" value="C:cytoplasm"/>
    <property type="evidence" value="ECO:0007669"/>
    <property type="project" value="InterPro"/>
</dbReference>
<evidence type="ECO:0000256" key="13">
    <source>
        <dbReference type="ARBA" id="ARBA00048639"/>
    </source>
</evidence>
<proteinExistence type="inferred from homology"/>
<comment type="cofactor">
    <cofactor evidence="1">
        <name>FMN</name>
        <dbReference type="ChEBI" id="CHEBI:58210"/>
    </cofactor>
</comment>
<reference evidence="16 17" key="1">
    <citation type="submission" date="2019-11" db="EMBL/GenBank/DDBJ databases">
        <authorList>
            <person name="Criscuolo A."/>
        </authorList>
    </citation>
    <scope>NUCLEOTIDE SEQUENCE [LARGE SCALE GENOMIC DNA]</scope>
    <source>
        <strain evidence="16">CIP111667</strain>
    </source>
</reference>
<name>A0A7M4DSA9_9MICO</name>
<evidence type="ECO:0000256" key="1">
    <source>
        <dbReference type="ARBA" id="ARBA00001917"/>
    </source>
</evidence>
<dbReference type="Gene3D" id="3.20.20.70">
    <property type="entry name" value="Aldolase class I"/>
    <property type="match status" value="1"/>
</dbReference>
<evidence type="ECO:0000313" key="16">
    <source>
        <dbReference type="EMBL" id="VZO40353.1"/>
    </source>
</evidence>
<dbReference type="InterPro" id="IPR005720">
    <property type="entry name" value="Dihydroorotate_DH_cat"/>
</dbReference>
<evidence type="ECO:0000256" key="6">
    <source>
        <dbReference type="ARBA" id="ARBA00012791"/>
    </source>
</evidence>
<dbReference type="PANTHER" id="PTHR48109:SF4">
    <property type="entry name" value="DIHYDROOROTATE DEHYDROGENASE (QUINONE), MITOCHONDRIAL"/>
    <property type="match status" value="1"/>
</dbReference>
<evidence type="ECO:0000256" key="8">
    <source>
        <dbReference type="ARBA" id="ARBA00022630"/>
    </source>
</evidence>
<dbReference type="UniPathway" id="UPA00070">
    <property type="reaction ID" value="UER00946"/>
</dbReference>
<sequence length="341" mass="35717">MPSPYRFVFDNLLTKVDPERAHHGAATLFRILGRTPVLRDAVRATLGRAPVAGAPQLFGRPTTGLLGLAAGFDKDATMAAGLDAAGFGFVEIGTVTAHPQPGNDKPRLFRIPERKALVNRMGFNNAGAAAAATRLRKLRRTRHGRRLVLGANIGKSKITPAADAVADYRTSARALAPYVDYLVVNVSSPNTPGLRDLQQTEALRPILVAVLETARAAAARELPVLVKIAPDLADADVDAVADLAREIGLAGVVAVNTTIKHDLGAGGMSGPPVRERGIEVVARVRARLAEDQVIIGVGGISTPEDARAYLAAGANALQAYTAFIYGGATWPGAINRALGQG</sequence>
<evidence type="ECO:0000256" key="3">
    <source>
        <dbReference type="ARBA" id="ARBA00004370"/>
    </source>
</evidence>
<dbReference type="RefSeq" id="WP_156743628.1">
    <property type="nucleotide sequence ID" value="NZ_CACRYJ010000069.1"/>
</dbReference>
<dbReference type="SUPFAM" id="SSF51395">
    <property type="entry name" value="FMN-linked oxidoreductases"/>
    <property type="match status" value="1"/>
</dbReference>
<comment type="similarity">
    <text evidence="5">Belongs to the dihydroorotate dehydrogenase family. Type 2 subfamily.</text>
</comment>
<accession>A0A7M4DSA9</accession>
<dbReference type="AlphaFoldDB" id="A0A7M4DSA9"/>
<keyword evidence="10" id="KW-0665">Pyrimidine biosynthesis</keyword>
<dbReference type="PROSITE" id="PS00911">
    <property type="entry name" value="DHODEHASE_1"/>
    <property type="match status" value="1"/>
</dbReference>
<dbReference type="EC" id="1.3.5.2" evidence="6 14"/>
<keyword evidence="8" id="KW-0285">Flavoprotein</keyword>
<evidence type="ECO:0000256" key="10">
    <source>
        <dbReference type="ARBA" id="ARBA00022975"/>
    </source>
</evidence>
<dbReference type="PIRSF" id="PIRSF000164">
    <property type="entry name" value="DHO_oxidase"/>
    <property type="match status" value="1"/>
</dbReference>
<dbReference type="GO" id="GO:0106430">
    <property type="term" value="F:dihydroorotate dehydrogenase (quinone) activity"/>
    <property type="evidence" value="ECO:0007669"/>
    <property type="project" value="UniProtKB-EC"/>
</dbReference>
<evidence type="ECO:0000259" key="15">
    <source>
        <dbReference type="Pfam" id="PF01180"/>
    </source>
</evidence>
<comment type="pathway">
    <text evidence="4">Pyrimidine metabolism; UMP biosynthesis via de novo pathway; orotate from (S)-dihydroorotate (quinone route): step 1/1.</text>
</comment>
<evidence type="ECO:0000256" key="5">
    <source>
        <dbReference type="ARBA" id="ARBA00005359"/>
    </source>
</evidence>
<comment type="caution">
    <text evidence="16">The sequence shown here is derived from an EMBL/GenBank/DDBJ whole genome shotgun (WGS) entry which is preliminary data.</text>
</comment>
<dbReference type="InterPro" id="IPR013785">
    <property type="entry name" value="Aldolase_TIM"/>
</dbReference>
<dbReference type="NCBIfam" id="TIGR01036">
    <property type="entry name" value="pyrD_sub2"/>
    <property type="match status" value="1"/>
</dbReference>
<dbReference type="InterPro" id="IPR005719">
    <property type="entry name" value="Dihydroorotate_DH_2"/>
</dbReference>
<dbReference type="InterPro" id="IPR050074">
    <property type="entry name" value="DHO_dehydrogenase"/>
</dbReference>
<dbReference type="CDD" id="cd04738">
    <property type="entry name" value="DHOD_2_like"/>
    <property type="match status" value="1"/>
</dbReference>
<keyword evidence="17" id="KW-1185">Reference proteome</keyword>
<dbReference type="InterPro" id="IPR012135">
    <property type="entry name" value="Dihydroorotate_DH_1_2"/>
</dbReference>
<dbReference type="PROSITE" id="PS00912">
    <property type="entry name" value="DHODEHASE_2"/>
    <property type="match status" value="1"/>
</dbReference>
<dbReference type="Proteomes" id="UP000419743">
    <property type="component" value="Unassembled WGS sequence"/>
</dbReference>
<evidence type="ECO:0000256" key="2">
    <source>
        <dbReference type="ARBA" id="ARBA00003125"/>
    </source>
</evidence>
<keyword evidence="9" id="KW-0288">FMN</keyword>
<evidence type="ECO:0000256" key="14">
    <source>
        <dbReference type="NCBIfam" id="TIGR01036"/>
    </source>
</evidence>
<comment type="function">
    <text evidence="2">Catalyzes the conversion of dihydroorotate to orotate with quinone as electron acceptor.</text>
</comment>
<comment type="subcellular location">
    <subcellularLocation>
        <location evidence="3">Membrane</location>
    </subcellularLocation>
</comment>
<dbReference type="InterPro" id="IPR001295">
    <property type="entry name" value="Dihydroorotate_DH_CS"/>
</dbReference>
<evidence type="ECO:0000313" key="17">
    <source>
        <dbReference type="Proteomes" id="UP000419743"/>
    </source>
</evidence>
<comment type="catalytic activity">
    <reaction evidence="13">
        <text>(S)-dihydroorotate + a quinone = orotate + a quinol</text>
        <dbReference type="Rhea" id="RHEA:30187"/>
        <dbReference type="ChEBI" id="CHEBI:24646"/>
        <dbReference type="ChEBI" id="CHEBI:30839"/>
        <dbReference type="ChEBI" id="CHEBI:30864"/>
        <dbReference type="ChEBI" id="CHEBI:132124"/>
        <dbReference type="EC" id="1.3.5.2"/>
    </reaction>
</comment>